<name>A0A8S5Q3X5_9CAUD</name>
<reference evidence="1" key="1">
    <citation type="journal article" date="2021" name="Proc. Natl. Acad. Sci. U.S.A.">
        <title>A Catalog of Tens of Thousands of Viruses from Human Metagenomes Reveals Hidden Associations with Chronic Diseases.</title>
        <authorList>
            <person name="Tisza M.J."/>
            <person name="Buck C.B."/>
        </authorList>
    </citation>
    <scope>NUCLEOTIDE SEQUENCE</scope>
    <source>
        <strain evidence="1">CtfNh8</strain>
    </source>
</reference>
<sequence>MGSLGSNQRKYFANYIWRRVEKLRHQDNNRVYLGGNYDRNSTRGGSAIIRQEVIKNDPYTMIYTEYANGYVTISARGDQTVYAPNSQVMSRIEFPLGVSLDANTYSIQAMVGHNGSLVKDLMVMADAAGNPKYDSRGFSYSWKQTAKYYVTFMFFIQGFKI</sequence>
<evidence type="ECO:0000313" key="1">
    <source>
        <dbReference type="EMBL" id="DAE13443.1"/>
    </source>
</evidence>
<organism evidence="1">
    <name type="scientific">Podoviridae sp. ctfNh8</name>
    <dbReference type="NCBI Taxonomy" id="2825266"/>
    <lineage>
        <taxon>Viruses</taxon>
        <taxon>Duplodnaviria</taxon>
        <taxon>Heunggongvirae</taxon>
        <taxon>Uroviricota</taxon>
        <taxon>Caudoviricetes</taxon>
    </lineage>
</organism>
<dbReference type="EMBL" id="BK015565">
    <property type="protein sequence ID" value="DAE13443.1"/>
    <property type="molecule type" value="Genomic_DNA"/>
</dbReference>
<accession>A0A8S5Q3X5</accession>
<proteinExistence type="predicted"/>
<protein>
    <submittedName>
        <fullName evidence="1">Uncharacterized protein</fullName>
    </submittedName>
</protein>